<evidence type="ECO:0000313" key="1">
    <source>
        <dbReference type="EMBL" id="JAH33227.1"/>
    </source>
</evidence>
<dbReference type="EMBL" id="GBXM01075350">
    <property type="protein sequence ID" value="JAH33227.1"/>
    <property type="molecule type" value="Transcribed_RNA"/>
</dbReference>
<proteinExistence type="predicted"/>
<organism evidence="1">
    <name type="scientific">Anguilla anguilla</name>
    <name type="common">European freshwater eel</name>
    <name type="synonym">Muraena anguilla</name>
    <dbReference type="NCBI Taxonomy" id="7936"/>
    <lineage>
        <taxon>Eukaryota</taxon>
        <taxon>Metazoa</taxon>
        <taxon>Chordata</taxon>
        <taxon>Craniata</taxon>
        <taxon>Vertebrata</taxon>
        <taxon>Euteleostomi</taxon>
        <taxon>Actinopterygii</taxon>
        <taxon>Neopterygii</taxon>
        <taxon>Teleostei</taxon>
        <taxon>Anguilliformes</taxon>
        <taxon>Anguillidae</taxon>
        <taxon>Anguilla</taxon>
    </lineage>
</organism>
<dbReference type="AlphaFoldDB" id="A0A0E9RWL8"/>
<accession>A0A0E9RWL8</accession>
<sequence length="21" mass="2370">MLGKLNTSTSVWYNMNIANVL</sequence>
<reference evidence="1" key="1">
    <citation type="submission" date="2014-11" db="EMBL/GenBank/DDBJ databases">
        <authorList>
            <person name="Amaro Gonzalez C."/>
        </authorList>
    </citation>
    <scope>NUCLEOTIDE SEQUENCE</scope>
</reference>
<reference evidence="1" key="2">
    <citation type="journal article" date="2015" name="Fish Shellfish Immunol.">
        <title>Early steps in the European eel (Anguilla anguilla)-Vibrio vulnificus interaction in the gills: Role of the RtxA13 toxin.</title>
        <authorList>
            <person name="Callol A."/>
            <person name="Pajuelo D."/>
            <person name="Ebbesson L."/>
            <person name="Teles M."/>
            <person name="MacKenzie S."/>
            <person name="Amaro C."/>
        </authorList>
    </citation>
    <scope>NUCLEOTIDE SEQUENCE</scope>
</reference>
<protein>
    <submittedName>
        <fullName evidence="1">Uncharacterized protein</fullName>
    </submittedName>
</protein>
<name>A0A0E9RWL8_ANGAN</name>